<keyword evidence="2" id="KW-1185">Reference proteome</keyword>
<proteinExistence type="predicted"/>
<dbReference type="HOGENOM" id="CLU_141755_0_0_1"/>
<reference evidence="1 2" key="1">
    <citation type="submission" date="2014-06" db="EMBL/GenBank/DDBJ databases">
        <title>Evolutionary Origins and Diversification of the Mycorrhizal Mutualists.</title>
        <authorList>
            <consortium name="DOE Joint Genome Institute"/>
            <consortium name="Mycorrhizal Genomics Consortium"/>
            <person name="Kohler A."/>
            <person name="Kuo A."/>
            <person name="Nagy L.G."/>
            <person name="Floudas D."/>
            <person name="Copeland A."/>
            <person name="Barry K.W."/>
            <person name="Cichocki N."/>
            <person name="Veneault-Fourrey C."/>
            <person name="LaButti K."/>
            <person name="Lindquist E.A."/>
            <person name="Lipzen A."/>
            <person name="Lundell T."/>
            <person name="Morin E."/>
            <person name="Murat C."/>
            <person name="Riley R."/>
            <person name="Ohm R."/>
            <person name="Sun H."/>
            <person name="Tunlid A."/>
            <person name="Henrissat B."/>
            <person name="Grigoriev I.V."/>
            <person name="Hibbett D.S."/>
            <person name="Martin F."/>
        </authorList>
    </citation>
    <scope>NUCLEOTIDE SEQUENCE [LARGE SCALE GENOMIC DNA]</scope>
    <source>
        <strain evidence="1 2">SS14</strain>
    </source>
</reference>
<sequence length="112" mass="12826">ITTLLVFPSQIEDDGTWRFVLTFPDSSVADEWWRAITDTPTVASFFTRVNPQFYTHTPSQLNVYNFFIDARTQSFAPRFKGRFFMTLIDDKGGRGLPIVTRLNVANAISGNW</sequence>
<name>A0A0C9TT17_SPHS4</name>
<evidence type="ECO:0000313" key="1">
    <source>
        <dbReference type="EMBL" id="KIJ24974.1"/>
    </source>
</evidence>
<dbReference type="EMBL" id="KN837443">
    <property type="protein sequence ID" value="KIJ24974.1"/>
    <property type="molecule type" value="Genomic_DNA"/>
</dbReference>
<gene>
    <name evidence="1" type="ORF">M422DRAFT_194067</name>
</gene>
<feature type="non-terminal residue" evidence="1">
    <location>
        <position position="1"/>
    </location>
</feature>
<protein>
    <submittedName>
        <fullName evidence="1">Unplaced genomic scaffold SPHSTscaffold_368, whole genome shotgun sequence</fullName>
    </submittedName>
</protein>
<organism evidence="1 2">
    <name type="scientific">Sphaerobolus stellatus (strain SS14)</name>
    <dbReference type="NCBI Taxonomy" id="990650"/>
    <lineage>
        <taxon>Eukaryota</taxon>
        <taxon>Fungi</taxon>
        <taxon>Dikarya</taxon>
        <taxon>Basidiomycota</taxon>
        <taxon>Agaricomycotina</taxon>
        <taxon>Agaricomycetes</taxon>
        <taxon>Phallomycetidae</taxon>
        <taxon>Geastrales</taxon>
        <taxon>Sphaerobolaceae</taxon>
        <taxon>Sphaerobolus</taxon>
    </lineage>
</organism>
<dbReference type="AlphaFoldDB" id="A0A0C9TT17"/>
<accession>A0A0C9TT17</accession>
<dbReference type="Proteomes" id="UP000054279">
    <property type="component" value="Unassembled WGS sequence"/>
</dbReference>
<evidence type="ECO:0000313" key="2">
    <source>
        <dbReference type="Proteomes" id="UP000054279"/>
    </source>
</evidence>
<dbReference type="OrthoDB" id="5364171at2759"/>